<feature type="domain" description="Extensin-like C-terminal" evidence="1">
    <location>
        <begin position="30"/>
        <end position="209"/>
    </location>
</feature>
<dbReference type="Proteomes" id="UP000541109">
    <property type="component" value="Unassembled WGS sequence"/>
</dbReference>
<accession>A0A839AGE9</accession>
<dbReference type="Pfam" id="PF06904">
    <property type="entry name" value="Extensin-like_C"/>
    <property type="match status" value="1"/>
</dbReference>
<evidence type="ECO:0000313" key="2">
    <source>
        <dbReference type="EMBL" id="MBA5777837.1"/>
    </source>
</evidence>
<dbReference type="InterPro" id="IPR009683">
    <property type="entry name" value="Extensin-like_C"/>
</dbReference>
<dbReference type="EMBL" id="JACFXV010000053">
    <property type="protein sequence ID" value="MBA5777837.1"/>
    <property type="molecule type" value="Genomic_DNA"/>
</dbReference>
<organism evidence="2 3">
    <name type="scientific">Stappia albiluteola</name>
    <dbReference type="NCBI Taxonomy" id="2758565"/>
    <lineage>
        <taxon>Bacteria</taxon>
        <taxon>Pseudomonadati</taxon>
        <taxon>Pseudomonadota</taxon>
        <taxon>Alphaproteobacteria</taxon>
        <taxon>Hyphomicrobiales</taxon>
        <taxon>Stappiaceae</taxon>
        <taxon>Stappia</taxon>
    </lineage>
</organism>
<dbReference type="AlphaFoldDB" id="A0A839AGE9"/>
<comment type="caution">
    <text evidence="2">The sequence shown here is derived from an EMBL/GenBank/DDBJ whole genome shotgun (WGS) entry which is preliminary data.</text>
</comment>
<protein>
    <submittedName>
        <fullName evidence="2">Extensin family protein</fullName>
    </submittedName>
</protein>
<evidence type="ECO:0000259" key="1">
    <source>
        <dbReference type="Pfam" id="PF06904"/>
    </source>
</evidence>
<name>A0A839AGE9_9HYPH</name>
<gene>
    <name evidence="2" type="ORF">H2509_11955</name>
</gene>
<sequence length="209" mass="22584">MLALATLGGCGSFWEWEEREAWRASEERTCLTSGAVVESVGLRRARRIDGPGICGLDHPFAVSALQGGMVEFSQEATMGCPAIREAESWLSETVQPASLALYGQPVTGLTIAASYSCRGRNGASRGPLSEHAFANALDISAFRLADGRTIKVEDGWSDLHDGAFLRSVHEGACGRFSTVLGPEADRHHKDHLHLDLARHGRKADIRVCQ</sequence>
<reference evidence="2 3" key="1">
    <citation type="submission" date="2020-07" db="EMBL/GenBank/DDBJ databases">
        <title>Stappia sp., F7233, whole genome shotgun sequencing project.</title>
        <authorList>
            <person name="Jiang S."/>
            <person name="Liu Z.W."/>
            <person name="Du Z.J."/>
        </authorList>
    </citation>
    <scope>NUCLEOTIDE SEQUENCE [LARGE SCALE GENOMIC DNA]</scope>
    <source>
        <strain evidence="2 3">F7233</strain>
    </source>
</reference>
<evidence type="ECO:0000313" key="3">
    <source>
        <dbReference type="Proteomes" id="UP000541109"/>
    </source>
</evidence>
<dbReference type="RefSeq" id="WP_182165556.1">
    <property type="nucleotide sequence ID" value="NZ_JACFXV010000053.1"/>
</dbReference>
<keyword evidence="3" id="KW-1185">Reference proteome</keyword>
<proteinExistence type="predicted"/>